<sequence length="104" mass="11969">MKIIKPNMAVAELEPAMQDVMVLTGGYVTNEFPLPCRTLEKFASSANPVQIDFYLNEANQIITFHYRYRLSLDRTIRAIDCFTDFTTDQVNKILQILLGEIRSH</sequence>
<gene>
    <name evidence="1" type="ORF">FHS90_002237</name>
</gene>
<dbReference type="RefSeq" id="WP_182513033.1">
    <property type="nucleotide sequence ID" value="NZ_JACJIQ010000007.1"/>
</dbReference>
<proteinExistence type="predicted"/>
<dbReference type="AlphaFoldDB" id="A0A839GD53"/>
<evidence type="ECO:0000313" key="2">
    <source>
        <dbReference type="Proteomes" id="UP000563094"/>
    </source>
</evidence>
<comment type="caution">
    <text evidence="1">The sequence shown here is derived from an EMBL/GenBank/DDBJ whole genome shotgun (WGS) entry which is preliminary data.</text>
</comment>
<organism evidence="1 2">
    <name type="scientific">Rufibacter quisquiliarum</name>
    <dbReference type="NCBI Taxonomy" id="1549639"/>
    <lineage>
        <taxon>Bacteria</taxon>
        <taxon>Pseudomonadati</taxon>
        <taxon>Bacteroidota</taxon>
        <taxon>Cytophagia</taxon>
        <taxon>Cytophagales</taxon>
        <taxon>Hymenobacteraceae</taxon>
        <taxon>Rufibacter</taxon>
    </lineage>
</organism>
<accession>A0A839GD53</accession>
<name>A0A839GD53_9BACT</name>
<dbReference type="Proteomes" id="UP000563094">
    <property type="component" value="Unassembled WGS sequence"/>
</dbReference>
<protein>
    <submittedName>
        <fullName evidence="1">Uncharacterized protein</fullName>
    </submittedName>
</protein>
<keyword evidence="2" id="KW-1185">Reference proteome</keyword>
<dbReference type="EMBL" id="JACJIQ010000007">
    <property type="protein sequence ID" value="MBA9077524.1"/>
    <property type="molecule type" value="Genomic_DNA"/>
</dbReference>
<reference evidence="1 2" key="1">
    <citation type="submission" date="2020-08" db="EMBL/GenBank/DDBJ databases">
        <title>Genomic Encyclopedia of Type Strains, Phase IV (KMG-IV): sequencing the most valuable type-strain genomes for metagenomic binning, comparative biology and taxonomic classification.</title>
        <authorList>
            <person name="Goeker M."/>
        </authorList>
    </citation>
    <scope>NUCLEOTIDE SEQUENCE [LARGE SCALE GENOMIC DNA]</scope>
    <source>
        <strain evidence="1 2">DSM 29854</strain>
    </source>
</reference>
<evidence type="ECO:0000313" key="1">
    <source>
        <dbReference type="EMBL" id="MBA9077524.1"/>
    </source>
</evidence>